<dbReference type="InterPro" id="IPR011990">
    <property type="entry name" value="TPR-like_helical_dom_sf"/>
</dbReference>
<dbReference type="GO" id="GO:0003723">
    <property type="term" value="F:RNA binding"/>
    <property type="evidence" value="ECO:0007669"/>
    <property type="project" value="InterPro"/>
</dbReference>
<evidence type="ECO:0000313" key="3">
    <source>
        <dbReference type="EMBL" id="PKI75736.1"/>
    </source>
</evidence>
<dbReference type="FunFam" id="1.25.40.10:FF:000196">
    <property type="entry name" value="Pentatricopeptide repeat-containing protein At4g14850"/>
    <property type="match status" value="1"/>
</dbReference>
<gene>
    <name evidence="3" type="ORF">CRG98_003879</name>
</gene>
<dbReference type="PANTHER" id="PTHR47926">
    <property type="entry name" value="PENTATRICOPEPTIDE REPEAT-CONTAINING PROTEIN"/>
    <property type="match status" value="1"/>
</dbReference>
<evidence type="ECO:0000256" key="1">
    <source>
        <dbReference type="ARBA" id="ARBA00022737"/>
    </source>
</evidence>
<dbReference type="STRING" id="22663.A0A2I0L6J9"/>
<organism evidence="3 4">
    <name type="scientific">Punica granatum</name>
    <name type="common">Pomegranate</name>
    <dbReference type="NCBI Taxonomy" id="22663"/>
    <lineage>
        <taxon>Eukaryota</taxon>
        <taxon>Viridiplantae</taxon>
        <taxon>Streptophyta</taxon>
        <taxon>Embryophyta</taxon>
        <taxon>Tracheophyta</taxon>
        <taxon>Spermatophyta</taxon>
        <taxon>Magnoliopsida</taxon>
        <taxon>eudicotyledons</taxon>
        <taxon>Gunneridae</taxon>
        <taxon>Pentapetalae</taxon>
        <taxon>rosids</taxon>
        <taxon>malvids</taxon>
        <taxon>Myrtales</taxon>
        <taxon>Lythraceae</taxon>
        <taxon>Punica</taxon>
    </lineage>
</organism>
<dbReference type="NCBIfam" id="TIGR00756">
    <property type="entry name" value="PPR"/>
    <property type="match status" value="1"/>
</dbReference>
<dbReference type="FunFam" id="1.25.40.10:FF:000158">
    <property type="entry name" value="pentatricopeptide repeat-containing protein At2g33680"/>
    <property type="match status" value="1"/>
</dbReference>
<dbReference type="AlphaFoldDB" id="A0A2I0L6J9"/>
<comment type="caution">
    <text evidence="3">The sequence shown here is derived from an EMBL/GenBank/DDBJ whole genome shotgun (WGS) entry which is preliminary data.</text>
</comment>
<evidence type="ECO:0000256" key="2">
    <source>
        <dbReference type="PROSITE-ProRule" id="PRU00708"/>
    </source>
</evidence>
<sequence length="622" mass="68601">MIARRPSVRALLRTTHQPPIDIKNFHSSKHANQLFDRSFPSNILSVNRSMLEHIHKNRPGRSLDIFRGQLQLGFSGNVDEATVAVALKACNGDLGLGCQLHGFAISSGFVSFTTVSNSLMNLYFKAGTLDSALNIFENIDDPDVVSWNTVLSGSRDSESAFAVALAMNRKGVSFDAVTYTKLLSYCLDLEGFLFGLQLHCPAMKCGLDCEVFVANALITLYARQGLLVDGRKVFDEMPTHDLVSWGAMISGYTQEGNYGSESIRLLIRMLREGMRPDHVSLTGAVSACSQEGNFELGRQIHGLSVKIGQGKHTSVCNILMAIYSKAQATEDVKLVFKNMLERNVISWTTMISADEREAVSLFNSMRWEGICPNDVTFVGLLHSITSRNLVPEGRMNGMCQEALEMYFSAIMESFQPNPYTFGSALSAIGSAESISLRQGREVFKSMIRDHSIEPSHEHYSCMVDMLGRAGQLNEAEELLGQTPGGPRLSALQSLLGACRVHGNMEMAERVVDALMEIEPMESGSYVLMSNLYAEKGHWEKVAEIRKGMRERGVVKEIGFSWVDDGSLSLHGFSSGDMSHPQSDDIFSMAHCLGLEMQFLREKDDGEDSCNISSTREESLASL</sequence>
<evidence type="ECO:0000313" key="4">
    <source>
        <dbReference type="Proteomes" id="UP000233551"/>
    </source>
</evidence>
<dbReference type="FunFam" id="1.25.40.10:FF:001392">
    <property type="entry name" value="Pentatricopeptide repeat-containing protein, mitochondrial isoform A"/>
    <property type="match status" value="1"/>
</dbReference>
<dbReference type="InterPro" id="IPR046960">
    <property type="entry name" value="PPR_At4g14850-like_plant"/>
</dbReference>
<keyword evidence="4" id="KW-1185">Reference proteome</keyword>
<name>A0A2I0L6J9_PUNGR</name>
<accession>A0A2I0L6J9</accession>
<keyword evidence="1" id="KW-0677">Repeat</keyword>
<dbReference type="Pfam" id="PF01535">
    <property type="entry name" value="PPR"/>
    <property type="match status" value="5"/>
</dbReference>
<protein>
    <recommendedName>
        <fullName evidence="5">Pentatricopeptide repeat-containing protein At4g32430, mitochondrial</fullName>
    </recommendedName>
</protein>
<dbReference type="PROSITE" id="PS51375">
    <property type="entry name" value="PPR"/>
    <property type="match status" value="1"/>
</dbReference>
<dbReference type="GO" id="GO:0009451">
    <property type="term" value="P:RNA modification"/>
    <property type="evidence" value="ECO:0007669"/>
    <property type="project" value="InterPro"/>
</dbReference>
<reference evidence="3 4" key="1">
    <citation type="submission" date="2017-11" db="EMBL/GenBank/DDBJ databases">
        <title>De-novo sequencing of pomegranate (Punica granatum L.) genome.</title>
        <authorList>
            <person name="Akparov Z."/>
            <person name="Amiraslanov A."/>
            <person name="Hajiyeva S."/>
            <person name="Abbasov M."/>
            <person name="Kaur K."/>
            <person name="Hamwieh A."/>
            <person name="Solovyev V."/>
            <person name="Salamov A."/>
            <person name="Braich B."/>
            <person name="Kosarev P."/>
            <person name="Mahmoud A."/>
            <person name="Hajiyev E."/>
            <person name="Babayeva S."/>
            <person name="Izzatullayeva V."/>
            <person name="Mammadov A."/>
            <person name="Mammadov A."/>
            <person name="Sharifova S."/>
            <person name="Ojaghi J."/>
            <person name="Eynullazada K."/>
            <person name="Bayramov B."/>
            <person name="Abdulazimova A."/>
            <person name="Shahmuradov I."/>
        </authorList>
    </citation>
    <scope>NUCLEOTIDE SEQUENCE [LARGE SCALE GENOMIC DNA]</scope>
    <source>
        <strain evidence="4">cv. AG2017</strain>
        <tissue evidence="3">Leaf</tissue>
    </source>
</reference>
<dbReference type="Proteomes" id="UP000233551">
    <property type="component" value="Unassembled WGS sequence"/>
</dbReference>
<dbReference type="EMBL" id="PGOL01000152">
    <property type="protein sequence ID" value="PKI75736.1"/>
    <property type="molecule type" value="Genomic_DNA"/>
</dbReference>
<dbReference type="Gene3D" id="1.25.40.10">
    <property type="entry name" value="Tetratricopeptide repeat domain"/>
    <property type="match status" value="4"/>
</dbReference>
<proteinExistence type="predicted"/>
<dbReference type="GO" id="GO:0099402">
    <property type="term" value="P:plant organ development"/>
    <property type="evidence" value="ECO:0007669"/>
    <property type="project" value="UniProtKB-ARBA"/>
</dbReference>
<dbReference type="Pfam" id="PF20431">
    <property type="entry name" value="E_motif"/>
    <property type="match status" value="1"/>
</dbReference>
<evidence type="ECO:0008006" key="5">
    <source>
        <dbReference type="Google" id="ProtNLM"/>
    </source>
</evidence>
<dbReference type="InterPro" id="IPR002885">
    <property type="entry name" value="PPR_rpt"/>
</dbReference>
<feature type="repeat" description="PPR" evidence="2">
    <location>
        <begin position="241"/>
        <end position="276"/>
    </location>
</feature>
<dbReference type="InterPro" id="IPR046848">
    <property type="entry name" value="E_motif"/>
</dbReference>